<dbReference type="InterPro" id="IPR018044">
    <property type="entry name" value="Peptidase_S11"/>
</dbReference>
<evidence type="ECO:0000256" key="9">
    <source>
        <dbReference type="ARBA" id="ARBA00022960"/>
    </source>
</evidence>
<organism evidence="18 19">
    <name type="scientific">Oceanomicrobium pacificus</name>
    <dbReference type="NCBI Taxonomy" id="2692916"/>
    <lineage>
        <taxon>Bacteria</taxon>
        <taxon>Pseudomonadati</taxon>
        <taxon>Pseudomonadota</taxon>
        <taxon>Alphaproteobacteria</taxon>
        <taxon>Rhodobacterales</taxon>
        <taxon>Paracoccaceae</taxon>
        <taxon>Oceanomicrobium</taxon>
    </lineage>
</organism>
<dbReference type="GO" id="GO:0009252">
    <property type="term" value="P:peptidoglycan biosynthetic process"/>
    <property type="evidence" value="ECO:0007669"/>
    <property type="project" value="UniProtKB-UniPathway"/>
</dbReference>
<dbReference type="EC" id="3.4.16.4" evidence="4"/>
<feature type="active site" description="Proton acceptor" evidence="13">
    <location>
        <position position="61"/>
    </location>
</feature>
<feature type="domain" description="Peptidase S11 D-Ala-D-Ala carboxypeptidase A C-terminal" evidence="17">
    <location>
        <begin position="270"/>
        <end position="359"/>
    </location>
</feature>
<comment type="function">
    <text evidence="1">Removes C-terminal D-alanyl residues from sugar-peptide cell wall precursors.</text>
</comment>
<comment type="pathway">
    <text evidence="2">Cell wall biogenesis; peptidoglycan biosynthesis.</text>
</comment>
<feature type="chain" id="PRO_5025384014" description="serine-type D-Ala-D-Ala carboxypeptidase" evidence="16">
    <location>
        <begin position="27"/>
        <end position="384"/>
    </location>
</feature>
<dbReference type="SUPFAM" id="SSF69189">
    <property type="entry name" value="Penicillin-binding protein associated domain"/>
    <property type="match status" value="1"/>
</dbReference>
<sequence>MRARNILCSALVSGLATVGLALPAAAIDTSARAALVLDVNTGTVLLSKNADVPLPPASMSKLMTLYMLFEALETTDLTLDSEFRVSEKAWRMGGSKMFLEVGKTVRVEDLIMGVIVHSGNDACVVIAENLAGSEAAFADRMTKKGRDLGLKASTFANSTGWPHPDQRMSAQDLVLLANLLVRDFPDLYPYFAETSFTWNGITQENRNPLLYLNLGADGLKTGHTEEAGYGLVASAERDDRRVTLMISGLDSSSDRRNESERLLNWAFRDFSERALFEADETIAVADLWIGTEGQVELVADGPVRVMVPYGVDEVTAEVRYRGPIEAPVEAGQQLATLEIGIEGQDPVRVPLLARDTVERGGFTARLAAAAATLRDRVFPPVATQ</sequence>
<dbReference type="PANTHER" id="PTHR21581:SF6">
    <property type="entry name" value="TRAFFICKING PROTEIN PARTICLE COMPLEX SUBUNIT 12"/>
    <property type="match status" value="1"/>
</dbReference>
<dbReference type="Gene3D" id="2.60.410.10">
    <property type="entry name" value="D-Ala-D-Ala carboxypeptidase, C-terminal domain"/>
    <property type="match status" value="1"/>
</dbReference>
<evidence type="ECO:0000256" key="1">
    <source>
        <dbReference type="ARBA" id="ARBA00003217"/>
    </source>
</evidence>
<dbReference type="Proteomes" id="UP000436016">
    <property type="component" value="Unassembled WGS sequence"/>
</dbReference>
<dbReference type="SUPFAM" id="SSF56601">
    <property type="entry name" value="beta-lactamase/transpeptidase-like"/>
    <property type="match status" value="1"/>
</dbReference>
<evidence type="ECO:0000259" key="17">
    <source>
        <dbReference type="SMART" id="SM00936"/>
    </source>
</evidence>
<evidence type="ECO:0000256" key="12">
    <source>
        <dbReference type="ARBA" id="ARBA00034000"/>
    </source>
</evidence>
<dbReference type="Pfam" id="PF00768">
    <property type="entry name" value="Peptidase_S11"/>
    <property type="match status" value="1"/>
</dbReference>
<keyword evidence="10" id="KW-0573">Peptidoglycan synthesis</keyword>
<dbReference type="PRINTS" id="PR00725">
    <property type="entry name" value="DADACBPTASE1"/>
</dbReference>
<feature type="binding site" evidence="14">
    <location>
        <position position="220"/>
    </location>
    <ligand>
        <name>substrate</name>
    </ligand>
</feature>
<dbReference type="InterPro" id="IPR012338">
    <property type="entry name" value="Beta-lactam/transpept-like"/>
</dbReference>
<dbReference type="EMBL" id="WUWG01000003">
    <property type="protein sequence ID" value="MXU65669.1"/>
    <property type="molecule type" value="Genomic_DNA"/>
</dbReference>
<reference evidence="18 19" key="1">
    <citation type="submission" date="2019-12" db="EMBL/GenBank/DDBJ databases">
        <title>Strain KN286 was isolated from seawater, which was collected from Caroline Seamount in the tropical western Pacific.</title>
        <authorList>
            <person name="Wang Q."/>
        </authorList>
    </citation>
    <scope>NUCLEOTIDE SEQUENCE [LARGE SCALE GENOMIC DNA]</scope>
    <source>
        <strain evidence="18 19">KN286</strain>
    </source>
</reference>
<name>A0A6B0TSF6_9RHOB</name>
<keyword evidence="8" id="KW-0378">Hydrolase</keyword>
<dbReference type="Pfam" id="PF07943">
    <property type="entry name" value="PBP5_C"/>
    <property type="match status" value="1"/>
</dbReference>
<keyword evidence="11" id="KW-0961">Cell wall biogenesis/degradation</keyword>
<evidence type="ECO:0000256" key="3">
    <source>
        <dbReference type="ARBA" id="ARBA00007164"/>
    </source>
</evidence>
<comment type="similarity">
    <text evidence="3 15">Belongs to the peptidase S11 family.</text>
</comment>
<evidence type="ECO:0000256" key="6">
    <source>
        <dbReference type="ARBA" id="ARBA00022670"/>
    </source>
</evidence>
<feature type="active site" description="Acyl-ester intermediate" evidence="13">
    <location>
        <position position="58"/>
    </location>
</feature>
<dbReference type="Gene3D" id="3.40.710.10">
    <property type="entry name" value="DD-peptidase/beta-lactamase superfamily"/>
    <property type="match status" value="1"/>
</dbReference>
<dbReference type="InterPro" id="IPR015956">
    <property type="entry name" value="Peniciliin-bd_prot_C_sf"/>
</dbReference>
<accession>A0A6B0TSF6</accession>
<evidence type="ECO:0000256" key="10">
    <source>
        <dbReference type="ARBA" id="ARBA00022984"/>
    </source>
</evidence>
<dbReference type="GO" id="GO:0006508">
    <property type="term" value="P:proteolysis"/>
    <property type="evidence" value="ECO:0007669"/>
    <property type="project" value="UniProtKB-KW"/>
</dbReference>
<dbReference type="AlphaFoldDB" id="A0A6B0TSF6"/>
<evidence type="ECO:0000256" key="2">
    <source>
        <dbReference type="ARBA" id="ARBA00004752"/>
    </source>
</evidence>
<dbReference type="InterPro" id="IPR001967">
    <property type="entry name" value="Peptidase_S11_N"/>
</dbReference>
<dbReference type="GO" id="GO:0009002">
    <property type="term" value="F:serine-type D-Ala-D-Ala carboxypeptidase activity"/>
    <property type="evidence" value="ECO:0007669"/>
    <property type="project" value="UniProtKB-EC"/>
</dbReference>
<dbReference type="UniPathway" id="UPA00219"/>
<evidence type="ECO:0000256" key="5">
    <source>
        <dbReference type="ARBA" id="ARBA00022645"/>
    </source>
</evidence>
<evidence type="ECO:0000256" key="15">
    <source>
        <dbReference type="RuleBase" id="RU004016"/>
    </source>
</evidence>
<evidence type="ECO:0000256" key="13">
    <source>
        <dbReference type="PIRSR" id="PIRSR618044-1"/>
    </source>
</evidence>
<protein>
    <recommendedName>
        <fullName evidence="4">serine-type D-Ala-D-Ala carboxypeptidase</fullName>
        <ecNumber evidence="4">3.4.16.4</ecNumber>
    </recommendedName>
</protein>
<keyword evidence="9" id="KW-0133">Cell shape</keyword>
<keyword evidence="5 18" id="KW-0121">Carboxypeptidase</keyword>
<proteinExistence type="inferred from homology"/>
<dbReference type="InterPro" id="IPR012907">
    <property type="entry name" value="Peptidase_S11_C"/>
</dbReference>
<evidence type="ECO:0000256" key="14">
    <source>
        <dbReference type="PIRSR" id="PIRSR618044-2"/>
    </source>
</evidence>
<evidence type="ECO:0000256" key="16">
    <source>
        <dbReference type="SAM" id="SignalP"/>
    </source>
</evidence>
<evidence type="ECO:0000313" key="18">
    <source>
        <dbReference type="EMBL" id="MXU65669.1"/>
    </source>
</evidence>
<feature type="active site" evidence="13">
    <location>
        <position position="118"/>
    </location>
</feature>
<evidence type="ECO:0000256" key="4">
    <source>
        <dbReference type="ARBA" id="ARBA00012448"/>
    </source>
</evidence>
<dbReference type="PANTHER" id="PTHR21581">
    <property type="entry name" value="D-ALANYL-D-ALANINE CARBOXYPEPTIDASE"/>
    <property type="match status" value="1"/>
</dbReference>
<evidence type="ECO:0000256" key="11">
    <source>
        <dbReference type="ARBA" id="ARBA00023316"/>
    </source>
</evidence>
<dbReference type="SMART" id="SM00936">
    <property type="entry name" value="PBP5_C"/>
    <property type="match status" value="1"/>
</dbReference>
<evidence type="ECO:0000256" key="8">
    <source>
        <dbReference type="ARBA" id="ARBA00022801"/>
    </source>
</evidence>
<dbReference type="RefSeq" id="WP_160854350.1">
    <property type="nucleotide sequence ID" value="NZ_WUWG01000003.1"/>
</dbReference>
<keyword evidence="7 16" id="KW-0732">Signal</keyword>
<keyword evidence="6" id="KW-0645">Protease</keyword>
<keyword evidence="19" id="KW-1185">Reference proteome</keyword>
<evidence type="ECO:0000256" key="7">
    <source>
        <dbReference type="ARBA" id="ARBA00022729"/>
    </source>
</evidence>
<comment type="caution">
    <text evidence="18">The sequence shown here is derived from an EMBL/GenBank/DDBJ whole genome shotgun (WGS) entry which is preliminary data.</text>
</comment>
<feature type="signal peptide" evidence="16">
    <location>
        <begin position="1"/>
        <end position="26"/>
    </location>
</feature>
<comment type="catalytic activity">
    <reaction evidence="12">
        <text>Preferential cleavage: (Ac)2-L-Lys-D-Ala-|-D-Ala. Also transpeptidation of peptidyl-alanyl moieties that are N-acyl substituents of D-alanine.</text>
        <dbReference type="EC" id="3.4.16.4"/>
    </reaction>
</comment>
<dbReference type="InterPro" id="IPR037167">
    <property type="entry name" value="Peptidase_S11_C_sf"/>
</dbReference>
<dbReference type="GO" id="GO:0008360">
    <property type="term" value="P:regulation of cell shape"/>
    <property type="evidence" value="ECO:0007669"/>
    <property type="project" value="UniProtKB-KW"/>
</dbReference>
<dbReference type="GO" id="GO:0071555">
    <property type="term" value="P:cell wall organization"/>
    <property type="evidence" value="ECO:0007669"/>
    <property type="project" value="UniProtKB-KW"/>
</dbReference>
<gene>
    <name evidence="18" type="ORF">GSH16_09420</name>
</gene>
<evidence type="ECO:0000313" key="19">
    <source>
        <dbReference type="Proteomes" id="UP000436016"/>
    </source>
</evidence>